<evidence type="ECO:0000313" key="1">
    <source>
        <dbReference type="EMBL" id="WDE12714.1"/>
    </source>
</evidence>
<dbReference type="EMBL" id="CP059693">
    <property type="protein sequence ID" value="WDE12714.1"/>
    <property type="molecule type" value="Genomic_DNA"/>
</dbReference>
<proteinExistence type="predicted"/>
<dbReference type="RefSeq" id="WP_274053017.1">
    <property type="nucleotide sequence ID" value="NZ_CP059693.1"/>
</dbReference>
<evidence type="ECO:0000313" key="2">
    <source>
        <dbReference type="Proteomes" id="UP001215231"/>
    </source>
</evidence>
<keyword evidence="2" id="KW-1185">Reference proteome</keyword>
<reference evidence="1 2" key="1">
    <citation type="journal article" date="2022" name="Mar. Drugs">
        <title>Bioassay-Guided Fractionation Leads to the Detection of Cholic Acid Generated by the Rare Thalassomonas sp.</title>
        <authorList>
            <person name="Pheiffer F."/>
            <person name="Schneider Y.K."/>
            <person name="Hansen E.H."/>
            <person name="Andersen J.H."/>
            <person name="Isaksson J."/>
            <person name="Busche T."/>
            <person name="R C."/>
            <person name="Kalinowski J."/>
            <person name="Zyl L.V."/>
            <person name="Trindade M."/>
        </authorList>
    </citation>
    <scope>NUCLEOTIDE SEQUENCE [LARGE SCALE GENOMIC DNA]</scope>
    <source>
        <strain evidence="1 2">A5K-61T</strain>
    </source>
</reference>
<protein>
    <submittedName>
        <fullName evidence="1">Uncharacterized protein</fullName>
    </submittedName>
</protein>
<accession>A0ABY7VHL2</accession>
<dbReference type="Proteomes" id="UP001215231">
    <property type="component" value="Chromosome"/>
</dbReference>
<organism evidence="1 2">
    <name type="scientific">Thalassomonas haliotis</name>
    <dbReference type="NCBI Taxonomy" id="485448"/>
    <lineage>
        <taxon>Bacteria</taxon>
        <taxon>Pseudomonadati</taxon>
        <taxon>Pseudomonadota</taxon>
        <taxon>Gammaproteobacteria</taxon>
        <taxon>Alteromonadales</taxon>
        <taxon>Colwelliaceae</taxon>
        <taxon>Thalassomonas</taxon>
    </lineage>
</organism>
<name>A0ABY7VHL2_9GAMM</name>
<sequence length="83" mass="9143">MTWICQNGKTCVGDDNFGLCWQGNCAKGVTDPSKVNPSHSFSNARLYISKPCSVSYKVFRSTFASWNKLFTSASELVSALQPE</sequence>
<gene>
    <name evidence="1" type="ORF">H3N35_04375</name>
</gene>